<dbReference type="Gene3D" id="3.80.10.10">
    <property type="entry name" value="Ribonuclease Inhibitor"/>
    <property type="match status" value="1"/>
</dbReference>
<evidence type="ECO:0000313" key="3">
    <source>
        <dbReference type="Proteomes" id="UP000238479"/>
    </source>
</evidence>
<sequence>MQLHSSVLDLTRNFLSGNTLSEWASAKLEYLSFNVNNLTGPISVFLGYISTLMYLNLETNMFSGTVPLELGKLVNLQNLW</sequence>
<comment type="caution">
    <text evidence="2">The sequence shown here is derived from an EMBL/GenBank/DDBJ whole genome shotgun (WGS) entry which is preliminary data.</text>
</comment>
<name>A0A2P6QT00_ROSCH</name>
<dbReference type="EMBL" id="PDCK01000042">
    <property type="protein sequence ID" value="PRQ37301.1"/>
    <property type="molecule type" value="Genomic_DNA"/>
</dbReference>
<dbReference type="InterPro" id="IPR001611">
    <property type="entry name" value="Leu-rich_rpt"/>
</dbReference>
<keyword evidence="2" id="KW-0418">Kinase</keyword>
<comment type="subcellular location">
    <subcellularLocation>
        <location evidence="1">Membrane</location>
        <topology evidence="1">Single-pass type I membrane protein</topology>
    </subcellularLocation>
</comment>
<dbReference type="EC" id="2.7.11.1" evidence="2"/>
<dbReference type="Pfam" id="PF00560">
    <property type="entry name" value="LRR_1"/>
    <property type="match status" value="1"/>
</dbReference>
<protein>
    <submittedName>
        <fullName evidence="2">Putative non-specific serine/threonine protein kinase</fullName>
        <ecNumber evidence="2">2.7.11.1</ecNumber>
    </submittedName>
</protein>
<dbReference type="Proteomes" id="UP000238479">
    <property type="component" value="Chromosome 4"/>
</dbReference>
<dbReference type="GO" id="GO:0016020">
    <property type="term" value="C:membrane"/>
    <property type="evidence" value="ECO:0007669"/>
    <property type="project" value="UniProtKB-SubCell"/>
</dbReference>
<dbReference type="InterPro" id="IPR051824">
    <property type="entry name" value="LRR_Rcpt-Like_S/T_Kinase"/>
</dbReference>
<dbReference type="GO" id="GO:0004674">
    <property type="term" value="F:protein serine/threonine kinase activity"/>
    <property type="evidence" value="ECO:0007669"/>
    <property type="project" value="UniProtKB-KW"/>
</dbReference>
<dbReference type="STRING" id="74649.A0A2P6QT00"/>
<keyword evidence="2" id="KW-0808">Transferase</keyword>
<keyword evidence="2" id="KW-0723">Serine/threonine-protein kinase</keyword>
<reference evidence="2 3" key="1">
    <citation type="journal article" date="2018" name="Nat. Genet.">
        <title>The Rosa genome provides new insights in the design of modern roses.</title>
        <authorList>
            <person name="Bendahmane M."/>
        </authorList>
    </citation>
    <scope>NUCLEOTIDE SEQUENCE [LARGE SCALE GENOMIC DNA]</scope>
    <source>
        <strain evidence="3">cv. Old Blush</strain>
    </source>
</reference>
<dbReference type="InterPro" id="IPR032675">
    <property type="entry name" value="LRR_dom_sf"/>
</dbReference>
<evidence type="ECO:0000313" key="2">
    <source>
        <dbReference type="EMBL" id="PRQ37301.1"/>
    </source>
</evidence>
<dbReference type="SUPFAM" id="SSF52058">
    <property type="entry name" value="L domain-like"/>
    <property type="match status" value="1"/>
</dbReference>
<proteinExistence type="predicted"/>
<evidence type="ECO:0000256" key="1">
    <source>
        <dbReference type="ARBA" id="ARBA00004479"/>
    </source>
</evidence>
<gene>
    <name evidence="2" type="ORF">RchiOBHm_Chr4g0401051</name>
</gene>
<dbReference type="Gramene" id="PRQ37301">
    <property type="protein sequence ID" value="PRQ37301"/>
    <property type="gene ID" value="RchiOBHm_Chr4g0401051"/>
</dbReference>
<dbReference type="PANTHER" id="PTHR48006">
    <property type="entry name" value="LEUCINE-RICH REPEAT-CONTAINING PROTEIN DDB_G0281931-RELATED"/>
    <property type="match status" value="1"/>
</dbReference>
<dbReference type="PANTHER" id="PTHR48006:SF66">
    <property type="entry name" value="PROTEIN KINASE DOMAIN-CONTAINING PROTEIN"/>
    <property type="match status" value="1"/>
</dbReference>
<accession>A0A2P6QT00</accession>
<dbReference type="AlphaFoldDB" id="A0A2P6QT00"/>
<organism evidence="2 3">
    <name type="scientific">Rosa chinensis</name>
    <name type="common">China rose</name>
    <dbReference type="NCBI Taxonomy" id="74649"/>
    <lineage>
        <taxon>Eukaryota</taxon>
        <taxon>Viridiplantae</taxon>
        <taxon>Streptophyta</taxon>
        <taxon>Embryophyta</taxon>
        <taxon>Tracheophyta</taxon>
        <taxon>Spermatophyta</taxon>
        <taxon>Magnoliopsida</taxon>
        <taxon>eudicotyledons</taxon>
        <taxon>Gunneridae</taxon>
        <taxon>Pentapetalae</taxon>
        <taxon>rosids</taxon>
        <taxon>fabids</taxon>
        <taxon>Rosales</taxon>
        <taxon>Rosaceae</taxon>
        <taxon>Rosoideae</taxon>
        <taxon>Rosoideae incertae sedis</taxon>
        <taxon>Rosa</taxon>
    </lineage>
</organism>
<keyword evidence="3" id="KW-1185">Reference proteome</keyword>